<dbReference type="GO" id="GO:0004497">
    <property type="term" value="F:monooxygenase activity"/>
    <property type="evidence" value="ECO:0007669"/>
    <property type="project" value="InterPro"/>
</dbReference>
<dbReference type="PRINTS" id="PR00385">
    <property type="entry name" value="P450"/>
</dbReference>
<dbReference type="AlphaFoldDB" id="A0A9P5SNN9"/>
<dbReference type="GO" id="GO:0020037">
    <property type="term" value="F:heme binding"/>
    <property type="evidence" value="ECO:0007669"/>
    <property type="project" value="InterPro"/>
</dbReference>
<evidence type="ECO:0000313" key="3">
    <source>
        <dbReference type="Proteomes" id="UP000696485"/>
    </source>
</evidence>
<dbReference type="Pfam" id="PF00067">
    <property type="entry name" value="p450"/>
    <property type="match status" value="1"/>
</dbReference>
<dbReference type="PRINTS" id="PR00463">
    <property type="entry name" value="EP450I"/>
</dbReference>
<keyword evidence="3" id="KW-1185">Reference proteome</keyword>
<dbReference type="GO" id="GO:0016705">
    <property type="term" value="F:oxidoreductase activity, acting on paired donors, with incorporation or reduction of molecular oxygen"/>
    <property type="evidence" value="ECO:0007669"/>
    <property type="project" value="InterPro"/>
</dbReference>
<dbReference type="PANTHER" id="PTHR24305:SF166">
    <property type="entry name" value="CYTOCHROME P450 12A4, MITOCHONDRIAL-RELATED"/>
    <property type="match status" value="1"/>
</dbReference>
<evidence type="ECO:0008006" key="4">
    <source>
        <dbReference type="Google" id="ProtNLM"/>
    </source>
</evidence>
<accession>A0A9P5SNN9</accession>
<evidence type="ECO:0000313" key="2">
    <source>
        <dbReference type="EMBL" id="KAF9332678.1"/>
    </source>
</evidence>
<dbReference type="InterPro" id="IPR001128">
    <property type="entry name" value="Cyt_P450"/>
</dbReference>
<evidence type="ECO:0000256" key="1">
    <source>
        <dbReference type="ARBA" id="ARBA00010617"/>
    </source>
</evidence>
<protein>
    <recommendedName>
        <fullName evidence="4">Cytochrome P450</fullName>
    </recommendedName>
</protein>
<organism evidence="2 3">
    <name type="scientific">Podila minutissima</name>
    <dbReference type="NCBI Taxonomy" id="64525"/>
    <lineage>
        <taxon>Eukaryota</taxon>
        <taxon>Fungi</taxon>
        <taxon>Fungi incertae sedis</taxon>
        <taxon>Mucoromycota</taxon>
        <taxon>Mortierellomycotina</taxon>
        <taxon>Mortierellomycetes</taxon>
        <taxon>Mortierellales</taxon>
        <taxon>Mortierellaceae</taxon>
        <taxon>Podila</taxon>
    </lineage>
</organism>
<dbReference type="EMBL" id="JAAAUY010000246">
    <property type="protein sequence ID" value="KAF9332678.1"/>
    <property type="molecule type" value="Genomic_DNA"/>
</dbReference>
<dbReference type="InterPro" id="IPR050121">
    <property type="entry name" value="Cytochrome_P450_monoxygenase"/>
</dbReference>
<name>A0A9P5SNN9_9FUNG</name>
<dbReference type="PANTHER" id="PTHR24305">
    <property type="entry name" value="CYTOCHROME P450"/>
    <property type="match status" value="1"/>
</dbReference>
<comment type="caution">
    <text evidence="2">The sequence shown here is derived from an EMBL/GenBank/DDBJ whole genome shotgun (WGS) entry which is preliminary data.</text>
</comment>
<dbReference type="Proteomes" id="UP000696485">
    <property type="component" value="Unassembled WGS sequence"/>
</dbReference>
<dbReference type="InterPro" id="IPR036396">
    <property type="entry name" value="Cyt_P450_sf"/>
</dbReference>
<sequence length="286" mass="31635">MDEATSSLYKPTGGSEKSFVWPQISSLSLTRTNDYPKSEIHEAIELSDQHNLFSSRNNDFHKNRRRLVASAFGNTYPRSLEPLMRECTRVLIRKLDEVLAAPDSVPQATVLPKGQVNICSFLNRLSLDIIGETAAAGSETSSTAMTHILMFFVKTPEKLAKLREEIDMATAGNLKGFLPSLYQVRSLEYLTACINESMRLRTVAATGIPREVSEDATMAGIFVPAGTKFTFYPFSAGTCNCVGKSFAMMRMRLVLAAIITQYYIKDVPGQRTDYVQFITTALATGS</sequence>
<dbReference type="InterPro" id="IPR002401">
    <property type="entry name" value="Cyt_P450_E_grp-I"/>
</dbReference>
<proteinExistence type="inferred from homology"/>
<dbReference type="Gene3D" id="1.10.630.10">
    <property type="entry name" value="Cytochrome P450"/>
    <property type="match status" value="3"/>
</dbReference>
<dbReference type="GO" id="GO:0005506">
    <property type="term" value="F:iron ion binding"/>
    <property type="evidence" value="ECO:0007669"/>
    <property type="project" value="InterPro"/>
</dbReference>
<gene>
    <name evidence="2" type="ORF">BG006_004448</name>
</gene>
<reference evidence="2" key="1">
    <citation type="journal article" date="2020" name="Fungal Divers.">
        <title>Resolving the Mortierellaceae phylogeny through synthesis of multi-gene phylogenetics and phylogenomics.</title>
        <authorList>
            <person name="Vandepol N."/>
            <person name="Liber J."/>
            <person name="Desiro A."/>
            <person name="Na H."/>
            <person name="Kennedy M."/>
            <person name="Barry K."/>
            <person name="Grigoriev I.V."/>
            <person name="Miller A.N."/>
            <person name="O'Donnell K."/>
            <person name="Stajich J.E."/>
            <person name="Bonito G."/>
        </authorList>
    </citation>
    <scope>NUCLEOTIDE SEQUENCE</scope>
    <source>
        <strain evidence="2">NVP1</strain>
    </source>
</reference>
<comment type="similarity">
    <text evidence="1">Belongs to the cytochrome P450 family.</text>
</comment>
<dbReference type="SUPFAM" id="SSF48264">
    <property type="entry name" value="Cytochrome P450"/>
    <property type="match status" value="1"/>
</dbReference>